<evidence type="ECO:0000256" key="1">
    <source>
        <dbReference type="PROSITE-ProRule" id="PRU00169"/>
    </source>
</evidence>
<evidence type="ECO:0000313" key="4">
    <source>
        <dbReference type="Proteomes" id="UP000184368"/>
    </source>
</evidence>
<dbReference type="STRING" id="1302690.BUE76_22170"/>
<sequence length="142" mass="16203">MRILILDDDQNAFALTESLLKEAIPGVTILHAYHEHILFRILKDLSTGGEQPLDLILLELHIPGFNAHELIMALKENALTREIPVAFFSRSKNPKNYLFASRLNTPLFLKGERLIDQAQAIHKLINWYNSLMPDNTAYKAIL</sequence>
<dbReference type="Proteomes" id="UP000184368">
    <property type="component" value="Unassembled WGS sequence"/>
</dbReference>
<dbReference type="GO" id="GO:0000160">
    <property type="term" value="P:phosphorelay signal transduction system"/>
    <property type="evidence" value="ECO:0007669"/>
    <property type="project" value="InterPro"/>
</dbReference>
<dbReference type="RefSeq" id="WP_073041844.1">
    <property type="nucleotide sequence ID" value="NZ_FQUO01000005.1"/>
</dbReference>
<dbReference type="EMBL" id="FQUO01000005">
    <property type="protein sequence ID" value="SHF14456.1"/>
    <property type="molecule type" value="Genomic_DNA"/>
</dbReference>
<dbReference type="Gene3D" id="3.40.50.2300">
    <property type="match status" value="1"/>
</dbReference>
<dbReference type="InterPro" id="IPR001789">
    <property type="entry name" value="Sig_transdc_resp-reg_receiver"/>
</dbReference>
<gene>
    <name evidence="3" type="ORF">SAMN05444008_105134</name>
</gene>
<accession>A0A1M4ZA44</accession>
<evidence type="ECO:0000313" key="3">
    <source>
        <dbReference type="EMBL" id="SHF14456.1"/>
    </source>
</evidence>
<dbReference type="PROSITE" id="PS50110">
    <property type="entry name" value="RESPONSE_REGULATORY"/>
    <property type="match status" value="1"/>
</dbReference>
<comment type="caution">
    <text evidence="1">Lacks conserved residue(s) required for the propagation of feature annotation.</text>
</comment>
<keyword evidence="4" id="KW-1185">Reference proteome</keyword>
<dbReference type="AlphaFoldDB" id="A0A1M4ZA44"/>
<organism evidence="3 4">
    <name type="scientific">Cnuella takakiae</name>
    <dbReference type="NCBI Taxonomy" id="1302690"/>
    <lineage>
        <taxon>Bacteria</taxon>
        <taxon>Pseudomonadati</taxon>
        <taxon>Bacteroidota</taxon>
        <taxon>Chitinophagia</taxon>
        <taxon>Chitinophagales</taxon>
        <taxon>Chitinophagaceae</taxon>
        <taxon>Cnuella</taxon>
    </lineage>
</organism>
<reference evidence="3 4" key="1">
    <citation type="submission" date="2016-11" db="EMBL/GenBank/DDBJ databases">
        <authorList>
            <person name="Jaros S."/>
            <person name="Januszkiewicz K."/>
            <person name="Wedrychowicz H."/>
        </authorList>
    </citation>
    <scope>NUCLEOTIDE SEQUENCE [LARGE SCALE GENOMIC DNA]</scope>
    <source>
        <strain evidence="3 4">DSM 26897</strain>
    </source>
</reference>
<proteinExistence type="predicted"/>
<dbReference type="OrthoDB" id="9789181at2"/>
<evidence type="ECO:0000259" key="2">
    <source>
        <dbReference type="PROSITE" id="PS50110"/>
    </source>
</evidence>
<name>A0A1M4ZA44_9BACT</name>
<protein>
    <submittedName>
        <fullName evidence="3">Response regulator receiver domain-containing protein</fullName>
    </submittedName>
</protein>
<dbReference type="InterPro" id="IPR011006">
    <property type="entry name" value="CheY-like_superfamily"/>
</dbReference>
<dbReference type="SUPFAM" id="SSF52172">
    <property type="entry name" value="CheY-like"/>
    <property type="match status" value="1"/>
</dbReference>
<feature type="domain" description="Response regulatory" evidence="2">
    <location>
        <begin position="2"/>
        <end position="125"/>
    </location>
</feature>